<dbReference type="PANTHER" id="PTHR11070:SF2">
    <property type="entry name" value="ATP-DEPENDENT DNA HELICASE SRS2"/>
    <property type="match status" value="1"/>
</dbReference>
<evidence type="ECO:0000256" key="6">
    <source>
        <dbReference type="ARBA" id="ARBA00023125"/>
    </source>
</evidence>
<dbReference type="PROSITE" id="PS51217">
    <property type="entry name" value="UVRD_HELICASE_CTER"/>
    <property type="match status" value="1"/>
</dbReference>
<dbReference type="GO" id="GO:0000725">
    <property type="term" value="P:recombinational repair"/>
    <property type="evidence" value="ECO:0007669"/>
    <property type="project" value="TreeGrafter"/>
</dbReference>
<feature type="domain" description="UvrD-like helicase C-terminal" evidence="14">
    <location>
        <begin position="739"/>
        <end position="1019"/>
    </location>
</feature>
<dbReference type="Gene3D" id="1.10.10.160">
    <property type="match status" value="1"/>
</dbReference>
<evidence type="ECO:0000256" key="1">
    <source>
        <dbReference type="ARBA" id="ARBA00009922"/>
    </source>
</evidence>
<dbReference type="InterPro" id="IPR014016">
    <property type="entry name" value="UvrD-like_ATP-bd"/>
</dbReference>
<keyword evidence="7" id="KW-0413">Isomerase</keyword>
<dbReference type="CDD" id="cd19067">
    <property type="entry name" value="PfuEndoQ-like"/>
    <property type="match status" value="1"/>
</dbReference>
<protein>
    <recommendedName>
        <fullName evidence="9">DNA 3'-5' helicase</fullName>
        <ecNumber evidence="9">5.6.2.4</ecNumber>
    </recommendedName>
</protein>
<feature type="domain" description="UvrD-like helicase ATP-binding" evidence="13">
    <location>
        <begin position="472"/>
        <end position="738"/>
    </location>
</feature>
<dbReference type="RefSeq" id="WP_073076769.1">
    <property type="nucleotide sequence ID" value="NZ_FQXV01000003.1"/>
</dbReference>
<evidence type="ECO:0000313" key="15">
    <source>
        <dbReference type="EMBL" id="SHH85710.1"/>
    </source>
</evidence>
<dbReference type="GO" id="GO:0005524">
    <property type="term" value="F:ATP binding"/>
    <property type="evidence" value="ECO:0007669"/>
    <property type="project" value="UniProtKB-UniRule"/>
</dbReference>
<accession>A0A1M5WE17</accession>
<feature type="region of interest" description="Disordered" evidence="12">
    <location>
        <begin position="437"/>
        <end position="459"/>
    </location>
</feature>
<dbReference type="CDD" id="cd18807">
    <property type="entry name" value="SF1_C_UvrD"/>
    <property type="match status" value="1"/>
</dbReference>
<dbReference type="SUPFAM" id="SSF89550">
    <property type="entry name" value="PHP domain-like"/>
    <property type="match status" value="1"/>
</dbReference>
<evidence type="ECO:0000256" key="5">
    <source>
        <dbReference type="ARBA" id="ARBA00022840"/>
    </source>
</evidence>
<keyword evidence="2 11" id="KW-0547">Nucleotide-binding</keyword>
<dbReference type="InterPro" id="IPR016195">
    <property type="entry name" value="Pol/histidinol_Pase-like"/>
</dbReference>
<dbReference type="InterPro" id="IPR000212">
    <property type="entry name" value="DNA_helicase_UvrD/REP"/>
</dbReference>
<dbReference type="Gene3D" id="3.20.20.140">
    <property type="entry name" value="Metal-dependent hydrolases"/>
    <property type="match status" value="1"/>
</dbReference>
<keyword evidence="3 11" id="KW-0378">Hydrolase</keyword>
<keyword evidence="5 11" id="KW-0067">ATP-binding</keyword>
<evidence type="ECO:0000256" key="11">
    <source>
        <dbReference type="PROSITE-ProRule" id="PRU00560"/>
    </source>
</evidence>
<evidence type="ECO:0000256" key="3">
    <source>
        <dbReference type="ARBA" id="ARBA00022801"/>
    </source>
</evidence>
<comment type="catalytic activity">
    <reaction evidence="10">
        <text>ATP + H2O = ADP + phosphate + H(+)</text>
        <dbReference type="Rhea" id="RHEA:13065"/>
        <dbReference type="ChEBI" id="CHEBI:15377"/>
        <dbReference type="ChEBI" id="CHEBI:15378"/>
        <dbReference type="ChEBI" id="CHEBI:30616"/>
        <dbReference type="ChEBI" id="CHEBI:43474"/>
        <dbReference type="ChEBI" id="CHEBI:456216"/>
        <dbReference type="EC" id="5.6.2.4"/>
    </reaction>
</comment>
<evidence type="ECO:0000256" key="12">
    <source>
        <dbReference type="SAM" id="MobiDB-lite"/>
    </source>
</evidence>
<evidence type="ECO:0000256" key="10">
    <source>
        <dbReference type="ARBA" id="ARBA00048988"/>
    </source>
</evidence>
<keyword evidence="6" id="KW-0238">DNA-binding</keyword>
<dbReference type="InterPro" id="IPR013986">
    <property type="entry name" value="DExx_box_DNA_helicase_dom_sf"/>
</dbReference>
<evidence type="ECO:0000256" key="2">
    <source>
        <dbReference type="ARBA" id="ARBA00022741"/>
    </source>
</evidence>
<dbReference type="Pfam" id="PF13361">
    <property type="entry name" value="UvrD_C"/>
    <property type="match status" value="2"/>
</dbReference>
<dbReference type="SUPFAM" id="SSF52540">
    <property type="entry name" value="P-loop containing nucleoside triphosphate hydrolases"/>
    <property type="match status" value="1"/>
</dbReference>
<dbReference type="STRING" id="1123282.SAMN02745823_01218"/>
<dbReference type="Gene3D" id="3.40.50.300">
    <property type="entry name" value="P-loop containing nucleotide triphosphate hydrolases"/>
    <property type="match status" value="2"/>
</dbReference>
<comment type="catalytic activity">
    <reaction evidence="8">
        <text>Couples ATP hydrolysis with the unwinding of duplex DNA by translocating in the 3'-5' direction.</text>
        <dbReference type="EC" id="5.6.2.4"/>
    </reaction>
</comment>
<keyword evidence="16" id="KW-1185">Reference proteome</keyword>
<organism evidence="15 16">
    <name type="scientific">Sporobacter termitidis DSM 10068</name>
    <dbReference type="NCBI Taxonomy" id="1123282"/>
    <lineage>
        <taxon>Bacteria</taxon>
        <taxon>Bacillati</taxon>
        <taxon>Bacillota</taxon>
        <taxon>Clostridia</taxon>
        <taxon>Eubacteriales</taxon>
        <taxon>Oscillospiraceae</taxon>
        <taxon>Sporobacter</taxon>
    </lineage>
</organism>
<dbReference type="GO" id="GO:0043138">
    <property type="term" value="F:3'-5' DNA helicase activity"/>
    <property type="evidence" value="ECO:0007669"/>
    <property type="project" value="UniProtKB-EC"/>
</dbReference>
<sequence>MFIADFHIHSKYSRATSKDCVPEALELWARRKGLDLIGTGDFTHPAWRAELQEKLVLQGDGLYELRDEYRREDSLAGPDSKPRFIVTGEISSIYKKNGRVRKIHSLILLPGISEAEALSHKLEAIGNLHSDGRPILGLDARDLLEITLDVCPDAIFIPAHIWTPHFSLFGAYSGFDTIEECFEDLMGYIHALETGLSSDPPMNWRLSALDAFTLVSNSDAHSPSKLAREANIFDTALSYPQIARALQNRDTQEFYGTIEFFPEEGKYHCDGHRNCKVCLLPSETEAAGGLCPVCGGRITVGVLHRVTALSDRDEGFVPPAAKHFESLVPLPEVIAASTGLTAASVKVQERYIDLLHNLGPELFILREAALCDIERKAGPLVAEGIRRLRRGKVEILPGYDGEYGKIKILDRNEIGSFSGQLCFFSGEEKDVPPAPKKVRNKKVAVPAPDAEDSQTKSGAEDGLRAALEAPPYGLNPEQWEAVSASEPAVTVIAGPGTGKTKTLVSRVIHLIEKCGVPPSEITAVTFTNKAAREMRERLTAHFGDSRTVQAMRIGTFHAISLKLLSERNGGETVTVIDEMNALSIVEDILKRLGVKSSPREVLRGISLIKNGASAAGKAPDIPQEVYDLYCAQLERYGVLDYDDILLRALGLSEADDSGGEPLLSAFSHLFVDEFQDLNDIQYRIIREWSKGCKSIFIIGDPDQSIYGFRGSAPRYFEQFKKDFSNIRHVSLTRNYRSTPEILHCAKSVISKERTTGEYVRLLNANRDSGARARLLNAADEFSEALFVAKEINRLVGGIDMLDAHVSPAAGKKRAAAKHPRGFSDIAVLYRVNRQAEILEQCLLKEGIPYTVAGQNELLADAQVQKATAFFRFLLSPGDLMSLGTCLKTLASCRTDDVQKLLGSFAEAEKSLPSLLDILKASCPSPAPEGLQRFTELLQKYGPVVRKGKPYQLIEAFIGDNALSEFKSMELLLNTAVLHDDMPAFLQNLVLGREADLVRSGGRVYSPDAVSLMTLHGAKGLEFPVVFLCGLNEGLIPFKRHGGDSDPSEERRLFYVGMTRAQDELILLTSPSPSPFLSDISRQFLEDEGTFAHRPAPEAQQLNLFDGV</sequence>
<dbReference type="AlphaFoldDB" id="A0A1M5WE17"/>
<dbReference type="EMBL" id="FQXV01000003">
    <property type="protein sequence ID" value="SHH85710.1"/>
    <property type="molecule type" value="Genomic_DNA"/>
</dbReference>
<comment type="similarity">
    <text evidence="1">Belongs to the helicase family. UvrD subfamily.</text>
</comment>
<reference evidence="15 16" key="1">
    <citation type="submission" date="2016-11" db="EMBL/GenBank/DDBJ databases">
        <authorList>
            <person name="Jaros S."/>
            <person name="Januszkiewicz K."/>
            <person name="Wedrychowicz H."/>
        </authorList>
    </citation>
    <scope>NUCLEOTIDE SEQUENCE [LARGE SCALE GENOMIC DNA]</scope>
    <source>
        <strain evidence="15 16">DSM 10068</strain>
    </source>
</reference>
<evidence type="ECO:0000256" key="9">
    <source>
        <dbReference type="ARBA" id="ARBA00034808"/>
    </source>
</evidence>
<dbReference type="CDD" id="cd17932">
    <property type="entry name" value="DEXQc_UvrD"/>
    <property type="match status" value="1"/>
</dbReference>
<proteinExistence type="inferred from homology"/>
<dbReference type="Pfam" id="PF00580">
    <property type="entry name" value="UvrD-helicase"/>
    <property type="match status" value="1"/>
</dbReference>
<dbReference type="GO" id="GO:0003677">
    <property type="term" value="F:DNA binding"/>
    <property type="evidence" value="ECO:0007669"/>
    <property type="project" value="UniProtKB-KW"/>
</dbReference>
<evidence type="ECO:0000256" key="8">
    <source>
        <dbReference type="ARBA" id="ARBA00034617"/>
    </source>
</evidence>
<dbReference type="EC" id="5.6.2.4" evidence="9"/>
<feature type="binding site" evidence="11">
    <location>
        <begin position="493"/>
        <end position="500"/>
    </location>
    <ligand>
        <name>ATP</name>
        <dbReference type="ChEBI" id="CHEBI:30616"/>
    </ligand>
</feature>
<dbReference type="OrthoDB" id="9810135at2"/>
<dbReference type="InterPro" id="IPR014017">
    <property type="entry name" value="DNA_helicase_UvrD-like_C"/>
</dbReference>
<dbReference type="PANTHER" id="PTHR11070">
    <property type="entry name" value="UVRD / RECB / PCRA DNA HELICASE FAMILY MEMBER"/>
    <property type="match status" value="1"/>
</dbReference>
<evidence type="ECO:0000259" key="13">
    <source>
        <dbReference type="PROSITE" id="PS51198"/>
    </source>
</evidence>
<evidence type="ECO:0000256" key="4">
    <source>
        <dbReference type="ARBA" id="ARBA00022806"/>
    </source>
</evidence>
<dbReference type="InterPro" id="IPR027417">
    <property type="entry name" value="P-loop_NTPase"/>
</dbReference>
<dbReference type="Proteomes" id="UP000183995">
    <property type="component" value="Unassembled WGS sequence"/>
</dbReference>
<dbReference type="Gene3D" id="1.10.486.10">
    <property type="entry name" value="PCRA, domain 4"/>
    <property type="match status" value="1"/>
</dbReference>
<evidence type="ECO:0000259" key="14">
    <source>
        <dbReference type="PROSITE" id="PS51217"/>
    </source>
</evidence>
<name>A0A1M5WE17_9FIRM</name>
<keyword evidence="4 11" id="KW-0347">Helicase</keyword>
<evidence type="ECO:0000256" key="7">
    <source>
        <dbReference type="ARBA" id="ARBA00023235"/>
    </source>
</evidence>
<evidence type="ECO:0000313" key="16">
    <source>
        <dbReference type="Proteomes" id="UP000183995"/>
    </source>
</evidence>
<gene>
    <name evidence="15" type="ORF">SAMN02745823_01218</name>
</gene>
<dbReference type="PROSITE" id="PS51198">
    <property type="entry name" value="UVRD_HELICASE_ATP_BIND"/>
    <property type="match status" value="1"/>
</dbReference>
<dbReference type="GO" id="GO:0016887">
    <property type="term" value="F:ATP hydrolysis activity"/>
    <property type="evidence" value="ECO:0007669"/>
    <property type="project" value="RHEA"/>
</dbReference>